<accession>A0ACC7LHM2</accession>
<keyword evidence="2" id="KW-1185">Reference proteome</keyword>
<reference evidence="1" key="1">
    <citation type="submission" date="2024-09" db="EMBL/GenBank/DDBJ databases">
        <authorList>
            <person name="Liu J."/>
        </authorList>
    </citation>
    <scope>NUCLEOTIDE SEQUENCE</scope>
    <source>
        <strain evidence="1">NBU2967</strain>
    </source>
</reference>
<protein>
    <submittedName>
        <fullName evidence="1">Uncharacterized protein</fullName>
    </submittedName>
</protein>
<gene>
    <name evidence="1" type="ORF">ACEZ3G_05630</name>
</gene>
<organism evidence="1 2">
    <name type="scientific">Meishania litoralis</name>
    <dbReference type="NCBI Taxonomy" id="3434685"/>
    <lineage>
        <taxon>Bacteria</taxon>
        <taxon>Pseudomonadati</taxon>
        <taxon>Bacteroidota</taxon>
        <taxon>Flavobacteriia</taxon>
        <taxon>Flavobacteriales</taxon>
        <taxon>Flavobacteriaceae</taxon>
        <taxon>Meishania</taxon>
    </lineage>
</organism>
<comment type="caution">
    <text evidence="1">The sequence shown here is derived from an EMBL/GenBank/DDBJ whole genome shotgun (WGS) entry which is preliminary data.</text>
</comment>
<sequence>MGINKAFFFALLIFGCTSKKSKSDIDITFTPDTLNVGYTYWWPESGPFIGECGNELSLVFTGSIKALKEPNDDPGPLYTSQEGIIEIDRVFKIKALGENTYANQKFMVTDCFHGLGLNIGDQVIVFCYDYEGGYSIPGGKSILKVTSLDDPLVESIKKYIDSNQDPRVLQEDITLWTDKEMGSAVEKISACHEEMSSMNNTHIDINN</sequence>
<evidence type="ECO:0000313" key="2">
    <source>
        <dbReference type="Proteomes" id="UP001595191"/>
    </source>
</evidence>
<proteinExistence type="predicted"/>
<name>A0ACC7LHM2_9FLAO</name>
<dbReference type="Proteomes" id="UP001595191">
    <property type="component" value="Unassembled WGS sequence"/>
</dbReference>
<evidence type="ECO:0000313" key="1">
    <source>
        <dbReference type="EMBL" id="MFH6602948.1"/>
    </source>
</evidence>
<dbReference type="EMBL" id="JBHFPV010000001">
    <property type="protein sequence ID" value="MFH6602948.1"/>
    <property type="molecule type" value="Genomic_DNA"/>
</dbReference>